<dbReference type="Proteomes" id="UP001499938">
    <property type="component" value="Unassembled WGS sequence"/>
</dbReference>
<dbReference type="InterPro" id="IPR007511">
    <property type="entry name" value="DUF501"/>
</dbReference>
<evidence type="ECO:0000313" key="1">
    <source>
        <dbReference type="EMBL" id="GAA1797061.1"/>
    </source>
</evidence>
<comment type="caution">
    <text evidence="1">The sequence shown here is derived from an EMBL/GenBank/DDBJ whole genome shotgun (WGS) entry which is preliminary data.</text>
</comment>
<dbReference type="RefSeq" id="WP_344084867.1">
    <property type="nucleotide sequence ID" value="NZ_BAAAPO010000033.1"/>
</dbReference>
<accession>A0ABN2LQZ5</accession>
<organism evidence="1 2">
    <name type="scientific">Nostocoides veronense</name>
    <dbReference type="NCBI Taxonomy" id="330836"/>
    <lineage>
        <taxon>Bacteria</taxon>
        <taxon>Bacillati</taxon>
        <taxon>Actinomycetota</taxon>
        <taxon>Actinomycetes</taxon>
        <taxon>Micrococcales</taxon>
        <taxon>Intrasporangiaceae</taxon>
        <taxon>Nostocoides</taxon>
    </lineage>
</organism>
<sequence length="165" mass="17325">MPSPEDLQVVAAQLGREPRGVQAVAHRCPCGSPDVVQTAPRLPDGTPFPTTFYATCPRLTGAISTLESEGVMKQLEAQLADDEELQAAYARAHADYLDRRAALGSVEEIEGISAGGMPTRVKCLHVLVAHALAAGPGVNPLGDQALAMLPPWWASVPCSTTLTEG</sequence>
<dbReference type="EMBL" id="BAAAPO010000033">
    <property type="protein sequence ID" value="GAA1797061.1"/>
    <property type="molecule type" value="Genomic_DNA"/>
</dbReference>
<name>A0ABN2LQZ5_9MICO</name>
<reference evidence="1 2" key="1">
    <citation type="journal article" date="2019" name="Int. J. Syst. Evol. Microbiol.">
        <title>The Global Catalogue of Microorganisms (GCM) 10K type strain sequencing project: providing services to taxonomists for standard genome sequencing and annotation.</title>
        <authorList>
            <consortium name="The Broad Institute Genomics Platform"/>
            <consortium name="The Broad Institute Genome Sequencing Center for Infectious Disease"/>
            <person name="Wu L."/>
            <person name="Ma J."/>
        </authorList>
    </citation>
    <scope>NUCLEOTIDE SEQUENCE [LARGE SCALE GENOMIC DNA]</scope>
    <source>
        <strain evidence="1 2">JCM 15592</strain>
    </source>
</reference>
<protein>
    <submittedName>
        <fullName evidence="1">DUF501 domain-containing protein</fullName>
    </submittedName>
</protein>
<dbReference type="PANTHER" id="PTHR37163:SF1">
    <property type="entry name" value="DUF501 DOMAIN-CONTAINING PROTEIN"/>
    <property type="match status" value="1"/>
</dbReference>
<dbReference type="Pfam" id="PF04417">
    <property type="entry name" value="DUF501"/>
    <property type="match status" value="1"/>
</dbReference>
<keyword evidence="2" id="KW-1185">Reference proteome</keyword>
<proteinExistence type="predicted"/>
<gene>
    <name evidence="1" type="ORF">GCM10009811_21610</name>
</gene>
<dbReference type="PANTHER" id="PTHR37163">
    <property type="entry name" value="CONSERVED PROTEIN"/>
    <property type="match status" value="1"/>
</dbReference>
<evidence type="ECO:0000313" key="2">
    <source>
        <dbReference type="Proteomes" id="UP001499938"/>
    </source>
</evidence>